<dbReference type="EMBL" id="JAATIQ010000017">
    <property type="protein sequence ID" value="KAF4400577.1"/>
    <property type="molecule type" value="Genomic_DNA"/>
</dbReference>
<evidence type="ECO:0000313" key="2">
    <source>
        <dbReference type="Proteomes" id="UP000583929"/>
    </source>
</evidence>
<protein>
    <submittedName>
        <fullName evidence="1">Uncharacterized protein</fullName>
    </submittedName>
</protein>
<comment type="caution">
    <text evidence="1">The sequence shown here is derived from an EMBL/GenBank/DDBJ whole genome shotgun (WGS) entry which is preliminary data.</text>
</comment>
<keyword evidence="2" id="KW-1185">Reference proteome</keyword>
<gene>
    <name evidence="1" type="ORF">G4B88_023370</name>
</gene>
<sequence length="121" mass="13729">MGPHISQLSIWAFHLRIPRKNTGPHRNRLENLHNGLIHNPRFVLFLSFLALQRDPYHSGSHFSLEHVGLHGQLNHKGRQATRALLHGEAHAPLSVPEKRPRHAVPARRGPMVVVMVVVAFH</sequence>
<name>A0A7J6HZ46_CANSA</name>
<reference evidence="1 2" key="1">
    <citation type="journal article" date="2020" name="bioRxiv">
        <title>Sequence and annotation of 42 cannabis genomes reveals extensive copy number variation in cannabinoid synthesis and pathogen resistance genes.</title>
        <authorList>
            <person name="Mckernan K.J."/>
            <person name="Helbert Y."/>
            <person name="Kane L.T."/>
            <person name="Ebling H."/>
            <person name="Zhang L."/>
            <person name="Liu B."/>
            <person name="Eaton Z."/>
            <person name="Mclaughlin S."/>
            <person name="Kingan S."/>
            <person name="Baybayan P."/>
            <person name="Concepcion G."/>
            <person name="Jordan M."/>
            <person name="Riva A."/>
            <person name="Barbazuk W."/>
            <person name="Harkins T."/>
        </authorList>
    </citation>
    <scope>NUCLEOTIDE SEQUENCE [LARGE SCALE GENOMIC DNA]</scope>
    <source>
        <strain evidence="2">cv. Jamaican Lion 4</strain>
        <tissue evidence="1">Leaf</tissue>
    </source>
</reference>
<evidence type="ECO:0000313" key="1">
    <source>
        <dbReference type="EMBL" id="KAF4400577.1"/>
    </source>
</evidence>
<dbReference type="Proteomes" id="UP000583929">
    <property type="component" value="Unassembled WGS sequence"/>
</dbReference>
<organism evidence="1 2">
    <name type="scientific">Cannabis sativa</name>
    <name type="common">Hemp</name>
    <name type="synonym">Marijuana</name>
    <dbReference type="NCBI Taxonomy" id="3483"/>
    <lineage>
        <taxon>Eukaryota</taxon>
        <taxon>Viridiplantae</taxon>
        <taxon>Streptophyta</taxon>
        <taxon>Embryophyta</taxon>
        <taxon>Tracheophyta</taxon>
        <taxon>Spermatophyta</taxon>
        <taxon>Magnoliopsida</taxon>
        <taxon>eudicotyledons</taxon>
        <taxon>Gunneridae</taxon>
        <taxon>Pentapetalae</taxon>
        <taxon>rosids</taxon>
        <taxon>fabids</taxon>
        <taxon>Rosales</taxon>
        <taxon>Cannabaceae</taxon>
        <taxon>Cannabis</taxon>
    </lineage>
</organism>
<dbReference type="AlphaFoldDB" id="A0A7J6HZ46"/>
<accession>A0A7J6HZ46</accession>
<proteinExistence type="predicted"/>